<organism evidence="1 2">
    <name type="scientific">Salix dunnii</name>
    <dbReference type="NCBI Taxonomy" id="1413687"/>
    <lineage>
        <taxon>Eukaryota</taxon>
        <taxon>Viridiplantae</taxon>
        <taxon>Streptophyta</taxon>
        <taxon>Embryophyta</taxon>
        <taxon>Tracheophyta</taxon>
        <taxon>Spermatophyta</taxon>
        <taxon>Magnoliopsida</taxon>
        <taxon>eudicotyledons</taxon>
        <taxon>Gunneridae</taxon>
        <taxon>Pentapetalae</taxon>
        <taxon>rosids</taxon>
        <taxon>fabids</taxon>
        <taxon>Malpighiales</taxon>
        <taxon>Salicaceae</taxon>
        <taxon>Saliceae</taxon>
        <taxon>Salix</taxon>
    </lineage>
</organism>
<comment type="caution">
    <text evidence="1">The sequence shown here is derived from an EMBL/GenBank/DDBJ whole genome shotgun (WGS) entry which is preliminary data.</text>
</comment>
<evidence type="ECO:0000313" key="2">
    <source>
        <dbReference type="Proteomes" id="UP000657918"/>
    </source>
</evidence>
<proteinExistence type="predicted"/>
<name>A0A835JFA5_9ROSI</name>
<reference evidence="1 2" key="1">
    <citation type="submission" date="2020-10" db="EMBL/GenBank/DDBJ databases">
        <title>Plant Genome Project.</title>
        <authorList>
            <person name="Zhang R.-G."/>
        </authorList>
    </citation>
    <scope>NUCLEOTIDE SEQUENCE [LARGE SCALE GENOMIC DNA]</scope>
    <source>
        <strain evidence="1">FAFU-HL-1</strain>
        <tissue evidence="1">Leaf</tissue>
    </source>
</reference>
<sequence>MSRAVYESKLRALRQDSEVSEDISLDVVIIFPLILPSLRKWDTRYRGNERRISIETPDAFPASAVLHCGSCSLQVRLLINAETKKHGKIQNQLDDIPPFLFRWKLNALLEFSCQE</sequence>
<gene>
    <name evidence="1" type="ORF">SADUNF_Sadunf14G0019700</name>
</gene>
<accession>A0A835JFA5</accession>
<dbReference type="OrthoDB" id="66964at2759"/>
<keyword evidence="2" id="KW-1185">Reference proteome</keyword>
<dbReference type="AlphaFoldDB" id="A0A835JFA5"/>
<protein>
    <submittedName>
        <fullName evidence="1">Uncharacterized protein</fullName>
    </submittedName>
</protein>
<evidence type="ECO:0000313" key="1">
    <source>
        <dbReference type="EMBL" id="KAF9668592.1"/>
    </source>
</evidence>
<dbReference type="Proteomes" id="UP000657918">
    <property type="component" value="Unassembled WGS sequence"/>
</dbReference>
<dbReference type="EMBL" id="JADGMS010000014">
    <property type="protein sequence ID" value="KAF9668592.1"/>
    <property type="molecule type" value="Genomic_DNA"/>
</dbReference>